<keyword evidence="2" id="KW-1185">Reference proteome</keyword>
<dbReference type="Proteomes" id="UP000820669">
    <property type="component" value="Unassembled WGS sequence"/>
</dbReference>
<dbReference type="RefSeq" id="WP_169379896.1">
    <property type="nucleotide sequence ID" value="NZ_JAAXLA010000005.1"/>
</dbReference>
<accession>A0ABX1S4H3</accession>
<organism evidence="1 2">
    <name type="scientific">Pseudonocardia acidicola</name>
    <dbReference type="NCBI Taxonomy" id="2724939"/>
    <lineage>
        <taxon>Bacteria</taxon>
        <taxon>Bacillati</taxon>
        <taxon>Actinomycetota</taxon>
        <taxon>Actinomycetes</taxon>
        <taxon>Pseudonocardiales</taxon>
        <taxon>Pseudonocardiaceae</taxon>
        <taxon>Pseudonocardia</taxon>
    </lineage>
</organism>
<gene>
    <name evidence="1" type="ORF">HF526_04075</name>
</gene>
<evidence type="ECO:0000313" key="1">
    <source>
        <dbReference type="EMBL" id="NMH96501.1"/>
    </source>
</evidence>
<sequence length="55" mass="5881">MTLDPVHVQWLSMVGYQTDLAVEQSHQPVPLAMIAAAPTWPSTVGCRASASGEDE</sequence>
<proteinExistence type="predicted"/>
<evidence type="ECO:0000313" key="2">
    <source>
        <dbReference type="Proteomes" id="UP000820669"/>
    </source>
</evidence>
<comment type="caution">
    <text evidence="1">The sequence shown here is derived from an EMBL/GenBank/DDBJ whole genome shotgun (WGS) entry which is preliminary data.</text>
</comment>
<dbReference type="EMBL" id="JAAXLA010000005">
    <property type="protein sequence ID" value="NMH96501.1"/>
    <property type="molecule type" value="Genomic_DNA"/>
</dbReference>
<name>A0ABX1S4H3_9PSEU</name>
<protein>
    <submittedName>
        <fullName evidence="1">Uncharacterized protein</fullName>
    </submittedName>
</protein>
<reference evidence="1 2" key="1">
    <citation type="submission" date="2020-04" db="EMBL/GenBank/DDBJ databases">
        <authorList>
            <person name="Klaysubun C."/>
            <person name="Duangmal K."/>
            <person name="Lipun K."/>
        </authorList>
    </citation>
    <scope>NUCLEOTIDE SEQUENCE [LARGE SCALE GENOMIC DNA]</scope>
    <source>
        <strain evidence="1 2">K10HN5</strain>
    </source>
</reference>